<reference evidence="3" key="1">
    <citation type="journal article" date="2019" name="Int. J. Syst. Evol. Microbiol.">
        <title>The Global Catalogue of Microorganisms (GCM) 10K type strain sequencing project: providing services to taxonomists for standard genome sequencing and annotation.</title>
        <authorList>
            <consortium name="The Broad Institute Genomics Platform"/>
            <consortium name="The Broad Institute Genome Sequencing Center for Infectious Disease"/>
            <person name="Wu L."/>
            <person name="Ma J."/>
        </authorList>
    </citation>
    <scope>NUCLEOTIDE SEQUENCE [LARGE SCALE GENOMIC DNA]</scope>
    <source>
        <strain evidence="3">JCM 9371</strain>
    </source>
</reference>
<evidence type="ECO:0000259" key="1">
    <source>
        <dbReference type="PROSITE" id="PS50943"/>
    </source>
</evidence>
<comment type="caution">
    <text evidence="2">The sequence shown here is derived from an EMBL/GenBank/DDBJ whole genome shotgun (WGS) entry which is preliminary data.</text>
</comment>
<dbReference type="SMART" id="SM00530">
    <property type="entry name" value="HTH_XRE"/>
    <property type="match status" value="1"/>
</dbReference>
<gene>
    <name evidence="2" type="ORF">ACFQZM_16005</name>
</gene>
<dbReference type="InterPro" id="IPR010982">
    <property type="entry name" value="Lambda_DNA-bd_dom_sf"/>
</dbReference>
<dbReference type="CDD" id="cd00093">
    <property type="entry name" value="HTH_XRE"/>
    <property type="match status" value="1"/>
</dbReference>
<organism evidence="2 3">
    <name type="scientific">Actinomadura fibrosa</name>
    <dbReference type="NCBI Taxonomy" id="111802"/>
    <lineage>
        <taxon>Bacteria</taxon>
        <taxon>Bacillati</taxon>
        <taxon>Actinomycetota</taxon>
        <taxon>Actinomycetes</taxon>
        <taxon>Streptosporangiales</taxon>
        <taxon>Thermomonosporaceae</taxon>
        <taxon>Actinomadura</taxon>
    </lineage>
</organism>
<sequence length="427" mass="44799">MEKVLAEQPSSAVGQVVRTARVARGWTQRQLADRLHCSPSTVSRLETGVRQAVDVSTLRRVAAALRVAPEELGIAATVAGGIQVGDDVRRRQLLSSLAVTAAAAAVPVRPVGAAEGLHLPSVLLVGRLRDAMLGTGPVGTVPPPAGMRAALVRAVKDYDACRYDRLADTLPGVIGAGHALGEVGAVTLAEAYNLVTRIMIKLGDERLGWVAADRARALAETTGAALAAGEAARNLAVLARRAGWHDQAAQVAVSAAEDEMLHGDDPGRSAERGLLVMSAAYTAAHAGDRAGMRELTRQAAAIAAGLGERVLLREHGGGFGPAAVQLHLISAEYTAGDPAAAVAAARALSPRSLPTVERQARYYTDLARAYGMWERRDQCLQALLAAERIAPDETRARPAVREMVSQLLVSGRTSAQLRGLAARCRIR</sequence>
<dbReference type="Proteomes" id="UP001597063">
    <property type="component" value="Unassembled WGS sequence"/>
</dbReference>
<dbReference type="RefSeq" id="WP_131755653.1">
    <property type="nucleotide sequence ID" value="NZ_CAACUY010000007.1"/>
</dbReference>
<feature type="domain" description="HTH cro/C1-type" evidence="1">
    <location>
        <begin position="17"/>
        <end position="72"/>
    </location>
</feature>
<dbReference type="PROSITE" id="PS50943">
    <property type="entry name" value="HTH_CROC1"/>
    <property type="match status" value="1"/>
</dbReference>
<dbReference type="Pfam" id="PF01381">
    <property type="entry name" value="HTH_3"/>
    <property type="match status" value="1"/>
</dbReference>
<evidence type="ECO:0000313" key="2">
    <source>
        <dbReference type="EMBL" id="MFD0686008.1"/>
    </source>
</evidence>
<evidence type="ECO:0000313" key="3">
    <source>
        <dbReference type="Proteomes" id="UP001597063"/>
    </source>
</evidence>
<protein>
    <submittedName>
        <fullName evidence="2">Helix-turn-helix domain-containing protein</fullName>
    </submittedName>
</protein>
<name>A0ABW2XKS3_9ACTN</name>
<dbReference type="Gene3D" id="1.10.260.40">
    <property type="entry name" value="lambda repressor-like DNA-binding domains"/>
    <property type="match status" value="1"/>
</dbReference>
<dbReference type="EMBL" id="JBHTGP010000007">
    <property type="protein sequence ID" value="MFD0686008.1"/>
    <property type="molecule type" value="Genomic_DNA"/>
</dbReference>
<accession>A0ABW2XKS3</accession>
<dbReference type="SUPFAM" id="SSF47413">
    <property type="entry name" value="lambda repressor-like DNA-binding domains"/>
    <property type="match status" value="1"/>
</dbReference>
<keyword evidence="3" id="KW-1185">Reference proteome</keyword>
<proteinExistence type="predicted"/>
<dbReference type="InterPro" id="IPR001387">
    <property type="entry name" value="Cro/C1-type_HTH"/>
</dbReference>